<evidence type="ECO:0008006" key="3">
    <source>
        <dbReference type="Google" id="ProtNLM"/>
    </source>
</evidence>
<keyword evidence="2" id="KW-1185">Reference proteome</keyword>
<reference evidence="1 2" key="1">
    <citation type="submission" date="2023-07" db="EMBL/GenBank/DDBJ databases">
        <title>Genomic Encyclopedia of Type Strains, Phase IV (KMG-IV): sequencing the most valuable type-strain genomes for metagenomic binning, comparative biology and taxonomic classification.</title>
        <authorList>
            <person name="Goeker M."/>
        </authorList>
    </citation>
    <scope>NUCLEOTIDE SEQUENCE [LARGE SCALE GENOMIC DNA]</scope>
    <source>
        <strain evidence="1 2">DSM 1112</strain>
    </source>
</reference>
<sequence>MSAASNCRLIGRWRIVEADLWDRDYLDLVEPATITIGANGHGEIAFGAMQAGLQLGYSTSMVSFTWAGCDEMDEVSGDGHAELLDDGAIEIAFAYHNGDEAILKAKSETSSTACKERRRDRAHPQI</sequence>
<dbReference type="EMBL" id="JAUSVF010000004">
    <property type="protein sequence ID" value="MDQ0323650.1"/>
    <property type="molecule type" value="Genomic_DNA"/>
</dbReference>
<gene>
    <name evidence="1" type="ORF">QO002_005857</name>
</gene>
<organism evidence="1 2">
    <name type="scientific">Pararhizobium capsulatum DSM 1112</name>
    <dbReference type="NCBI Taxonomy" id="1121113"/>
    <lineage>
        <taxon>Bacteria</taxon>
        <taxon>Pseudomonadati</taxon>
        <taxon>Pseudomonadota</taxon>
        <taxon>Alphaproteobacteria</taxon>
        <taxon>Hyphomicrobiales</taxon>
        <taxon>Rhizobiaceae</taxon>
        <taxon>Rhizobium/Agrobacterium group</taxon>
        <taxon>Pararhizobium</taxon>
    </lineage>
</organism>
<comment type="caution">
    <text evidence="1">The sequence shown here is derived from an EMBL/GenBank/DDBJ whole genome shotgun (WGS) entry which is preliminary data.</text>
</comment>
<proteinExistence type="predicted"/>
<dbReference type="Proteomes" id="UP001230207">
    <property type="component" value="Unassembled WGS sequence"/>
</dbReference>
<evidence type="ECO:0000313" key="1">
    <source>
        <dbReference type="EMBL" id="MDQ0323650.1"/>
    </source>
</evidence>
<evidence type="ECO:0000313" key="2">
    <source>
        <dbReference type="Proteomes" id="UP001230207"/>
    </source>
</evidence>
<name>A0ABU0BZI8_9HYPH</name>
<protein>
    <recommendedName>
        <fullName evidence="3">Lipocalin-like domain-containing protein</fullName>
    </recommendedName>
</protein>
<accession>A0ABU0BZI8</accession>
<dbReference type="RefSeq" id="WP_307236346.1">
    <property type="nucleotide sequence ID" value="NZ_JAUSVF010000004.1"/>
</dbReference>